<keyword evidence="1" id="KW-0812">Transmembrane</keyword>
<proteinExistence type="predicted"/>
<dbReference type="RefSeq" id="WP_184334599.1">
    <property type="nucleotide sequence ID" value="NZ_JACHHZ010000005.1"/>
</dbReference>
<name>A0A841HSC2_9GAMM</name>
<protein>
    <recommendedName>
        <fullName evidence="4">DUF4381 domain-containing protein</fullName>
    </recommendedName>
</protein>
<evidence type="ECO:0000256" key="1">
    <source>
        <dbReference type="SAM" id="Phobius"/>
    </source>
</evidence>
<comment type="caution">
    <text evidence="2">The sequence shown here is derived from an EMBL/GenBank/DDBJ whole genome shotgun (WGS) entry which is preliminary data.</text>
</comment>
<dbReference type="Proteomes" id="UP000588068">
    <property type="component" value="Unassembled WGS sequence"/>
</dbReference>
<evidence type="ECO:0000313" key="2">
    <source>
        <dbReference type="EMBL" id="MBB6095199.1"/>
    </source>
</evidence>
<gene>
    <name evidence="2" type="ORF">HNQ60_004089</name>
</gene>
<keyword evidence="1" id="KW-0472">Membrane</keyword>
<dbReference type="Pfam" id="PF14316">
    <property type="entry name" value="DUF4381"/>
    <property type="match status" value="1"/>
</dbReference>
<dbReference type="EMBL" id="JACHHZ010000005">
    <property type="protein sequence ID" value="MBB6095199.1"/>
    <property type="molecule type" value="Genomic_DNA"/>
</dbReference>
<evidence type="ECO:0008006" key="4">
    <source>
        <dbReference type="Google" id="ProtNLM"/>
    </source>
</evidence>
<sequence length="172" mass="18938">MAAEQHYAGDPLANLQEIAEPPVVPYFPQTAGWAVVGGVVLLALIYIGWKVARHRRANAYRREALAELARIEAESSHAALPALLKRTAIAAASRSAVASLTGEEWLRFLDRSLGGDQFEKGPGQLLPRIAYATSLPADISTEELRSLIDLSRRWIRRHDTRRALSGEDHAHV</sequence>
<accession>A0A841HSC2</accession>
<evidence type="ECO:0000313" key="3">
    <source>
        <dbReference type="Proteomes" id="UP000588068"/>
    </source>
</evidence>
<organism evidence="2 3">
    <name type="scientific">Povalibacter uvarum</name>
    <dbReference type="NCBI Taxonomy" id="732238"/>
    <lineage>
        <taxon>Bacteria</taxon>
        <taxon>Pseudomonadati</taxon>
        <taxon>Pseudomonadota</taxon>
        <taxon>Gammaproteobacteria</taxon>
        <taxon>Steroidobacterales</taxon>
        <taxon>Steroidobacteraceae</taxon>
        <taxon>Povalibacter</taxon>
    </lineage>
</organism>
<dbReference type="AlphaFoldDB" id="A0A841HSC2"/>
<dbReference type="InterPro" id="IPR025489">
    <property type="entry name" value="DUF4381"/>
</dbReference>
<keyword evidence="1" id="KW-1133">Transmembrane helix</keyword>
<keyword evidence="3" id="KW-1185">Reference proteome</keyword>
<reference evidence="2 3" key="1">
    <citation type="submission" date="2020-08" db="EMBL/GenBank/DDBJ databases">
        <title>Genomic Encyclopedia of Type Strains, Phase IV (KMG-IV): sequencing the most valuable type-strain genomes for metagenomic binning, comparative biology and taxonomic classification.</title>
        <authorList>
            <person name="Goeker M."/>
        </authorList>
    </citation>
    <scope>NUCLEOTIDE SEQUENCE [LARGE SCALE GENOMIC DNA]</scope>
    <source>
        <strain evidence="2 3">DSM 26723</strain>
    </source>
</reference>
<feature type="transmembrane region" description="Helical" evidence="1">
    <location>
        <begin position="31"/>
        <end position="52"/>
    </location>
</feature>